<dbReference type="PRINTS" id="PR00700">
    <property type="entry name" value="PRTYPHPHTASE"/>
</dbReference>
<proteinExistence type="inferred from homology"/>
<evidence type="ECO:0000259" key="10">
    <source>
        <dbReference type="PROSITE" id="PS50056"/>
    </source>
</evidence>
<keyword evidence="7" id="KW-0812">Transmembrane</keyword>
<feature type="domain" description="Tyrosine specific protein phosphatases" evidence="10">
    <location>
        <begin position="756"/>
        <end position="825"/>
    </location>
</feature>
<dbReference type="PANTHER" id="PTHR19134">
    <property type="entry name" value="RECEPTOR-TYPE TYROSINE-PROTEIN PHOSPHATASE"/>
    <property type="match status" value="1"/>
</dbReference>
<evidence type="ECO:0000256" key="4">
    <source>
        <dbReference type="ARBA" id="ARBA00022912"/>
    </source>
</evidence>
<dbReference type="SMART" id="SM00181">
    <property type="entry name" value="EGF"/>
    <property type="match status" value="4"/>
</dbReference>
<reference evidence="11" key="3">
    <citation type="submission" date="2023-05" db="EMBL/GenBank/DDBJ databases">
        <authorList>
            <person name="Smith C.H."/>
        </authorList>
    </citation>
    <scope>NUCLEOTIDE SEQUENCE</scope>
    <source>
        <strain evidence="11">CHS0354</strain>
        <tissue evidence="11">Mantle</tissue>
    </source>
</reference>
<dbReference type="InterPro" id="IPR050348">
    <property type="entry name" value="Protein-Tyr_Phosphatase"/>
</dbReference>
<reference evidence="11" key="2">
    <citation type="journal article" date="2021" name="Genome Biol. Evol.">
        <title>Developing a high-quality reference genome for a parasitic bivalve with doubly uniparental inheritance (Bivalvia: Unionida).</title>
        <authorList>
            <person name="Smith C.H."/>
        </authorList>
    </citation>
    <scope>NUCLEOTIDE SEQUENCE</scope>
    <source>
        <strain evidence="11">CHS0354</strain>
        <tissue evidence="11">Mantle</tissue>
    </source>
</reference>
<comment type="similarity">
    <text evidence="1">Belongs to the protein-tyrosine phosphatase family.</text>
</comment>
<feature type="compositionally biased region" description="Basic and acidic residues" evidence="6">
    <location>
        <begin position="890"/>
        <end position="916"/>
    </location>
</feature>
<feature type="chain" id="PRO_5041927656" description="protein-tyrosine-phosphatase" evidence="8">
    <location>
        <begin position="21"/>
        <end position="1151"/>
    </location>
</feature>
<evidence type="ECO:0000256" key="3">
    <source>
        <dbReference type="ARBA" id="ARBA00022801"/>
    </source>
</evidence>
<evidence type="ECO:0000256" key="6">
    <source>
        <dbReference type="SAM" id="MobiDB-lite"/>
    </source>
</evidence>
<dbReference type="CDD" id="cd00047">
    <property type="entry name" value="PTPc"/>
    <property type="match status" value="1"/>
</dbReference>
<dbReference type="InterPro" id="IPR003595">
    <property type="entry name" value="Tyr_Pase_cat"/>
</dbReference>
<comment type="caution">
    <text evidence="11">The sequence shown here is derived from an EMBL/GenBank/DDBJ whole genome shotgun (WGS) entry which is preliminary data.</text>
</comment>
<dbReference type="PROSITE" id="PS00383">
    <property type="entry name" value="TYR_PHOSPHATASE_1"/>
    <property type="match status" value="2"/>
</dbReference>
<dbReference type="InterPro" id="IPR029021">
    <property type="entry name" value="Prot-tyrosine_phosphatase-like"/>
</dbReference>
<dbReference type="InterPro" id="IPR000242">
    <property type="entry name" value="PTP_cat"/>
</dbReference>
<dbReference type="FunFam" id="3.90.190.10:FF:000102">
    <property type="entry name" value="Receptor-type tyrosine-protein phosphatase"/>
    <property type="match status" value="2"/>
</dbReference>
<evidence type="ECO:0000256" key="7">
    <source>
        <dbReference type="SAM" id="Phobius"/>
    </source>
</evidence>
<evidence type="ECO:0000313" key="12">
    <source>
        <dbReference type="Proteomes" id="UP001195483"/>
    </source>
</evidence>
<evidence type="ECO:0000313" key="11">
    <source>
        <dbReference type="EMBL" id="KAK3577064.1"/>
    </source>
</evidence>
<accession>A0AAE0VGH3</accession>
<feature type="domain" description="Tyrosine-protein phosphatase" evidence="9">
    <location>
        <begin position="582"/>
        <end position="834"/>
    </location>
</feature>
<evidence type="ECO:0000256" key="5">
    <source>
        <dbReference type="ARBA" id="ARBA00051722"/>
    </source>
</evidence>
<dbReference type="Gene3D" id="2.60.120.260">
    <property type="entry name" value="Galactose-binding domain-like"/>
    <property type="match status" value="1"/>
</dbReference>
<feature type="region of interest" description="Disordered" evidence="6">
    <location>
        <begin position="888"/>
        <end position="916"/>
    </location>
</feature>
<dbReference type="InterPro" id="IPR000742">
    <property type="entry name" value="EGF"/>
</dbReference>
<evidence type="ECO:0000256" key="2">
    <source>
        <dbReference type="ARBA" id="ARBA00013064"/>
    </source>
</evidence>
<dbReference type="SUPFAM" id="SSF49785">
    <property type="entry name" value="Galactose-binding domain-like"/>
    <property type="match status" value="1"/>
</dbReference>
<gene>
    <name evidence="11" type="ORF">CHS0354_037087</name>
</gene>
<feature type="domain" description="Tyrosine-protein phosphatase" evidence="9">
    <location>
        <begin position="866"/>
        <end position="1141"/>
    </location>
</feature>
<protein>
    <recommendedName>
        <fullName evidence="2">protein-tyrosine-phosphatase</fullName>
        <ecNumber evidence="2">3.1.3.48</ecNumber>
    </recommendedName>
</protein>
<dbReference type="EMBL" id="JAEAOA010002175">
    <property type="protein sequence ID" value="KAK3577064.1"/>
    <property type="molecule type" value="Genomic_DNA"/>
</dbReference>
<keyword evidence="8" id="KW-0732">Signal</keyword>
<dbReference type="InterPro" id="IPR008979">
    <property type="entry name" value="Galactose-bd-like_sf"/>
</dbReference>
<dbReference type="Gene3D" id="2.170.300.10">
    <property type="entry name" value="Tie2 ligand-binding domain superfamily"/>
    <property type="match status" value="2"/>
</dbReference>
<dbReference type="Gene3D" id="3.90.190.10">
    <property type="entry name" value="Protein tyrosine phosphatase superfamily"/>
    <property type="match status" value="2"/>
</dbReference>
<dbReference type="Proteomes" id="UP001195483">
    <property type="component" value="Unassembled WGS sequence"/>
</dbReference>
<evidence type="ECO:0000256" key="1">
    <source>
        <dbReference type="ARBA" id="ARBA00009580"/>
    </source>
</evidence>
<dbReference type="EC" id="3.1.3.48" evidence="2"/>
<keyword evidence="7" id="KW-1133">Transmembrane helix</keyword>
<dbReference type="InterPro" id="IPR000387">
    <property type="entry name" value="Tyr_Pase_dom"/>
</dbReference>
<feature type="transmembrane region" description="Helical" evidence="7">
    <location>
        <begin position="457"/>
        <end position="481"/>
    </location>
</feature>
<comment type="catalytic activity">
    <reaction evidence="5">
        <text>O-phospho-L-tyrosyl-[protein] + H2O = L-tyrosyl-[protein] + phosphate</text>
        <dbReference type="Rhea" id="RHEA:10684"/>
        <dbReference type="Rhea" id="RHEA-COMP:10136"/>
        <dbReference type="Rhea" id="RHEA-COMP:20101"/>
        <dbReference type="ChEBI" id="CHEBI:15377"/>
        <dbReference type="ChEBI" id="CHEBI:43474"/>
        <dbReference type="ChEBI" id="CHEBI:46858"/>
        <dbReference type="ChEBI" id="CHEBI:61978"/>
        <dbReference type="EC" id="3.1.3.48"/>
    </reaction>
</comment>
<evidence type="ECO:0000256" key="8">
    <source>
        <dbReference type="SAM" id="SignalP"/>
    </source>
</evidence>
<dbReference type="SMART" id="SM00404">
    <property type="entry name" value="PTPc_motif"/>
    <property type="match status" value="2"/>
</dbReference>
<dbReference type="Pfam" id="PF00102">
    <property type="entry name" value="Y_phosphatase"/>
    <property type="match status" value="2"/>
</dbReference>
<dbReference type="SMART" id="SM00194">
    <property type="entry name" value="PTPc"/>
    <property type="match status" value="2"/>
</dbReference>
<dbReference type="AlphaFoldDB" id="A0AAE0VGH3"/>
<dbReference type="GO" id="GO:0004725">
    <property type="term" value="F:protein tyrosine phosphatase activity"/>
    <property type="evidence" value="ECO:0007669"/>
    <property type="project" value="UniProtKB-EC"/>
</dbReference>
<organism evidence="11 12">
    <name type="scientific">Potamilus streckersoni</name>
    <dbReference type="NCBI Taxonomy" id="2493646"/>
    <lineage>
        <taxon>Eukaryota</taxon>
        <taxon>Metazoa</taxon>
        <taxon>Spiralia</taxon>
        <taxon>Lophotrochozoa</taxon>
        <taxon>Mollusca</taxon>
        <taxon>Bivalvia</taxon>
        <taxon>Autobranchia</taxon>
        <taxon>Heteroconchia</taxon>
        <taxon>Palaeoheterodonta</taxon>
        <taxon>Unionida</taxon>
        <taxon>Unionoidea</taxon>
        <taxon>Unionidae</taxon>
        <taxon>Ambleminae</taxon>
        <taxon>Lampsilini</taxon>
        <taxon>Potamilus</taxon>
    </lineage>
</organism>
<keyword evidence="3" id="KW-0378">Hydrolase</keyword>
<keyword evidence="7" id="KW-0472">Membrane</keyword>
<dbReference type="PROSITE" id="PS50056">
    <property type="entry name" value="TYR_PHOSPHATASE_2"/>
    <property type="match status" value="2"/>
</dbReference>
<keyword evidence="12" id="KW-1185">Reference proteome</keyword>
<keyword evidence="4" id="KW-0904">Protein phosphatase</keyword>
<dbReference type="InterPro" id="IPR016130">
    <property type="entry name" value="Tyr_Pase_AS"/>
</dbReference>
<feature type="domain" description="Tyrosine specific protein phosphatases" evidence="10">
    <location>
        <begin position="1059"/>
        <end position="1132"/>
    </location>
</feature>
<dbReference type="SUPFAM" id="SSF52799">
    <property type="entry name" value="(Phosphotyrosine protein) phosphatases II"/>
    <property type="match status" value="2"/>
</dbReference>
<dbReference type="PROSITE" id="PS50055">
    <property type="entry name" value="TYR_PHOSPHATASE_PTP"/>
    <property type="match status" value="2"/>
</dbReference>
<reference evidence="11" key="1">
    <citation type="journal article" date="2021" name="Genome Biol. Evol.">
        <title>A High-Quality Reference Genome for a Parasitic Bivalve with Doubly Uniparental Inheritance (Bivalvia: Unionida).</title>
        <authorList>
            <person name="Smith C.H."/>
        </authorList>
    </citation>
    <scope>NUCLEOTIDE SEQUENCE</scope>
    <source>
        <strain evidence="11">CHS0354</strain>
    </source>
</reference>
<evidence type="ECO:0000259" key="9">
    <source>
        <dbReference type="PROSITE" id="PS50055"/>
    </source>
</evidence>
<sequence length="1151" mass="129844">MMNQLLFHFVAYVICHRGLGTVNFALNKSTVQSTTLYYNNFYWTADKAVDGNTDGSNAENSRTCSATNSTEPPNHTWEVDIGFQIIIKTIMVYGRSDVLDQLYGFKLYIGNVSRPWIYNQELPLYSTDMIQYVCKPKDAIASVIALMRSTQILTICEVTVEGECLDGMFSEFCNKTCGKCFAGQPCNKNNGTCHLGCDQGWKGTFCKEGCERGNYGYNCNETCGNCLYGNISCSTSDGNCTNGCIAGWQGYHCNKECETGKYGYNCNETCGNCFYGNNSCSISDGRCNNGCKAGWQGDDCKKECATGKYGYNCNETCGNCLNGNTSCSTLDGRCNNGCEAGWQGDDCKQECRRGSYGYRCNETCGNCYKGNISCSMTDGRCKEGCEAGWRGDICKLKCEAGTYGFNCSERCGNCLNGNDNCSAMNGHCNGACQAGWKGETCKSASTDTLQTDFQISVIGGSVGGAVTVVVFILVIVIIIILMKRRRKRPPSNIQGPMDDGILYENSISVDLNNVMVSVNDMENTTKGHVKPSLPNEAKVAAKLNKEDTETYYNVLSELPRGTVPLSKFWDYVQEKCLDEEHFSEEFEKLPSGPQLPMTVALRSENRQKNRYKDLYAYDKNRVVLKPLGNDENDYINASFVDGYLSQRTYIASQGTTKHNLNDFWRMLWQYDVEKVVMLTGLVECGRHKCELYWPEEEGQTRTFGSVSVTLLDTDVFADYEIRTLEMSVGDKSKRLTHFYYTAWPDKGVPRATSSVVLFWNRVNKMPTKKPIVVHCSAGIGRTGTFIALEILVNQGRAEGHVNVSACVSNIRRQRVSMVQTKEQYIFLHETLVEALMLTGTATETDKFPNVYQELLEVDSQSGKRKLQLEYERLQNEDVNHETVYAAITTENERDEGNSKQDEFSDAKKPENKTKNRYDNILPADRHRVILNLPVPGRNDYINAVVLPSHRRRNGFVLTQMPLTGTVIDFWRMIHDLEVRTIVMLNSETSRAHDIGVYWPKDDAIRYGPFSVRLAKIEQERNYIQRTLSFSVIGVEQEQFVTQFQVTNWPENVDAPESTTAFLEILDIIGSWQKEEKPIIVHCLNGAERSGLYCVISTVIERLKLEKDVAVVQTIKRMRAFRQQIMPNYEQFRFCHECILEYMKTFETYTNC</sequence>
<feature type="signal peptide" evidence="8">
    <location>
        <begin position="1"/>
        <end position="20"/>
    </location>
</feature>
<name>A0AAE0VGH3_9BIVA</name>
<dbReference type="PANTHER" id="PTHR19134:SF562">
    <property type="entry name" value="PROTEIN-TYROSINE-PHOSPHATASE"/>
    <property type="match status" value="1"/>
</dbReference>